<proteinExistence type="predicted"/>
<sequence>MLQSRLPHNAVCAEVGVFDGTFSRFIYEITKPARLHLIDIWADISYEGEWCTNDGNALKNLAAVSTMFREPIKQGRVMLHQGRSQLLLGLFPDRYFDWVYVDADHSYQGVLRDLLTAESKVKPEGFLAGHDYATPEQGANLRHYYPGVIQAVNKFCQLRGWRVICISKQGEYSGEDIGGRHVPSYILSRV</sequence>
<comment type="caution">
    <text evidence="1">The sequence shown here is derived from an EMBL/GenBank/DDBJ whole genome shotgun (WGS) entry which is preliminary data.</text>
</comment>
<reference evidence="1" key="1">
    <citation type="journal article" date="2015" name="Nature">
        <title>Complex archaea that bridge the gap between prokaryotes and eukaryotes.</title>
        <authorList>
            <person name="Spang A."/>
            <person name="Saw J.H."/>
            <person name="Jorgensen S.L."/>
            <person name="Zaremba-Niedzwiedzka K."/>
            <person name="Martijn J."/>
            <person name="Lind A.E."/>
            <person name="van Eijk R."/>
            <person name="Schleper C."/>
            <person name="Guy L."/>
            <person name="Ettema T.J."/>
        </authorList>
    </citation>
    <scope>NUCLEOTIDE SEQUENCE</scope>
</reference>
<dbReference type="PANTHER" id="PTHR37909">
    <property type="entry name" value="S-ADENOSYL-L-METHIONINE-DEPENDENT METHYLTRANSFERASES SUPERFAMILY PROTEIN"/>
    <property type="match status" value="1"/>
</dbReference>
<organism evidence="1">
    <name type="scientific">marine sediment metagenome</name>
    <dbReference type="NCBI Taxonomy" id="412755"/>
    <lineage>
        <taxon>unclassified sequences</taxon>
        <taxon>metagenomes</taxon>
        <taxon>ecological metagenomes</taxon>
    </lineage>
</organism>
<gene>
    <name evidence="1" type="ORF">LCGC14_0939970</name>
</gene>
<evidence type="ECO:0008006" key="2">
    <source>
        <dbReference type="Google" id="ProtNLM"/>
    </source>
</evidence>
<name>A0A0F9NQ17_9ZZZZ</name>
<dbReference type="EMBL" id="LAZR01003282">
    <property type="protein sequence ID" value="KKN20004.1"/>
    <property type="molecule type" value="Genomic_DNA"/>
</dbReference>
<dbReference type="PANTHER" id="PTHR37909:SF1">
    <property type="entry name" value="S-ADENOSYL-L-METHIONINE-DEPENDENT METHYLTRANSFERASES SUPERFAMILY PROTEIN"/>
    <property type="match status" value="1"/>
</dbReference>
<accession>A0A0F9NQ17</accession>
<evidence type="ECO:0000313" key="1">
    <source>
        <dbReference type="EMBL" id="KKN20004.1"/>
    </source>
</evidence>
<dbReference type="Gene3D" id="3.40.50.150">
    <property type="entry name" value="Vaccinia Virus protein VP39"/>
    <property type="match status" value="1"/>
</dbReference>
<dbReference type="Pfam" id="PF13578">
    <property type="entry name" value="Methyltransf_24"/>
    <property type="match status" value="1"/>
</dbReference>
<dbReference type="AlphaFoldDB" id="A0A0F9NQ17"/>
<dbReference type="SUPFAM" id="SSF53335">
    <property type="entry name" value="S-adenosyl-L-methionine-dependent methyltransferases"/>
    <property type="match status" value="1"/>
</dbReference>
<protein>
    <recommendedName>
        <fullName evidence="2">Class I SAM-dependent methyltransferase</fullName>
    </recommendedName>
</protein>
<dbReference type="InterPro" id="IPR029063">
    <property type="entry name" value="SAM-dependent_MTases_sf"/>
</dbReference>